<reference evidence="2" key="1">
    <citation type="journal article" date="2013" name="Environ. Microbiol.">
        <title>Microbiota from the distal guts of lean and obese adolescents exhibit partial functional redundancy besides clear differences in community structure.</title>
        <authorList>
            <person name="Ferrer M."/>
            <person name="Ruiz A."/>
            <person name="Lanza F."/>
            <person name="Haange S.B."/>
            <person name="Oberbach A."/>
            <person name="Till H."/>
            <person name="Bargiela R."/>
            <person name="Campoy C."/>
            <person name="Segura M.T."/>
            <person name="Richter M."/>
            <person name="von Bergen M."/>
            <person name="Seifert J."/>
            <person name="Suarez A."/>
        </authorList>
    </citation>
    <scope>NUCLEOTIDE SEQUENCE</scope>
</reference>
<protein>
    <submittedName>
        <fullName evidence="2">Melibiose:sodium symporter</fullName>
    </submittedName>
</protein>
<dbReference type="AlphaFoldDB" id="K1TUD5"/>
<evidence type="ECO:0000313" key="2">
    <source>
        <dbReference type="EMBL" id="EKC71294.1"/>
    </source>
</evidence>
<organism evidence="2">
    <name type="scientific">human gut metagenome</name>
    <dbReference type="NCBI Taxonomy" id="408170"/>
    <lineage>
        <taxon>unclassified sequences</taxon>
        <taxon>metagenomes</taxon>
        <taxon>organismal metagenomes</taxon>
    </lineage>
</organism>
<keyword evidence="1" id="KW-1133">Transmembrane helix</keyword>
<name>K1TUD5_9ZZZZ</name>
<feature type="transmembrane region" description="Helical" evidence="1">
    <location>
        <begin position="39"/>
        <end position="59"/>
    </location>
</feature>
<gene>
    <name evidence="2" type="ORF">LEA_07339</name>
</gene>
<sequence>MKKYISKKEKASYGFAAVGSYMVAGITQSYLMYFFTDILIIPSAFVMMLMIVARFWGALNDPMMG</sequence>
<keyword evidence="1" id="KW-0812">Transmembrane</keyword>
<comment type="caution">
    <text evidence="2">The sequence shown here is derived from an EMBL/GenBank/DDBJ whole genome shotgun (WGS) entry which is preliminary data.</text>
</comment>
<feature type="transmembrane region" description="Helical" evidence="1">
    <location>
        <begin position="12"/>
        <end position="33"/>
    </location>
</feature>
<feature type="non-terminal residue" evidence="2">
    <location>
        <position position="65"/>
    </location>
</feature>
<dbReference type="EMBL" id="AJWY01004831">
    <property type="protein sequence ID" value="EKC71294.1"/>
    <property type="molecule type" value="Genomic_DNA"/>
</dbReference>
<accession>K1TUD5</accession>
<keyword evidence="1" id="KW-0472">Membrane</keyword>
<evidence type="ECO:0000256" key="1">
    <source>
        <dbReference type="SAM" id="Phobius"/>
    </source>
</evidence>
<proteinExistence type="predicted"/>